<keyword evidence="1" id="KW-0479">Metal-binding</keyword>
<evidence type="ECO:0000256" key="3">
    <source>
        <dbReference type="ARBA" id="ARBA00022833"/>
    </source>
</evidence>
<feature type="domain" description="SWIM-type" evidence="6">
    <location>
        <begin position="287"/>
        <end position="321"/>
    </location>
</feature>
<accession>A0AAD8L8F6</accession>
<dbReference type="SMART" id="SM00575">
    <property type="entry name" value="ZnF_PMZ"/>
    <property type="match status" value="1"/>
</dbReference>
<dbReference type="InterPro" id="IPR007527">
    <property type="entry name" value="Znf_SWIM"/>
</dbReference>
<dbReference type="Pfam" id="PF10551">
    <property type="entry name" value="MULE"/>
    <property type="match status" value="1"/>
</dbReference>
<keyword evidence="3" id="KW-0862">Zinc</keyword>
<sequence length="459" mass="52778">MYLRYTVAANPGTVTHIETDELARFEKCFIAIGVVVRSFVQHMRPIIIIDGAHLKGTFKGTMFLAVGMDANNQILPIAYGIGKTESGEEWIWFMSKLKECIGENPSLLIISDRAASIDLAIRTVFPLAYHCVCCRHLLMSLGLNGKAQNDMWWATCKAYTVNDFKHHLNILVKHRPDVLQTLNHIPPEKWTRAFAQCNRYNYMTSNSAESVNALSVQARKLPITKVLDFFTDVTQRWYFERRQAAEKNKNFLTPWAESKIFRRIRKCRSWTVAGINGSAFNVDDGKRRCVVDMQNRSCECRIWQLSGLPCCHAISASTFLKESDCSQWAVHWFRSEVHRATYAESVYSVPDPLNWEIPEDFSKIATPHMNKRQAGRPPENKRIPSKGEDSRPRECSRCHAIGHTRDRCRRPLSSEVGSSSRSIKQTNFVNSENFRQYIIENTMSTTQNSQKFEYNLKDF</sequence>
<feature type="compositionally biased region" description="Basic and acidic residues" evidence="5">
    <location>
        <begin position="378"/>
        <end position="394"/>
    </location>
</feature>
<dbReference type="InterPro" id="IPR006564">
    <property type="entry name" value="Znf_PMZ"/>
</dbReference>
<evidence type="ECO:0000256" key="4">
    <source>
        <dbReference type="PROSITE-ProRule" id="PRU00325"/>
    </source>
</evidence>
<keyword evidence="8" id="KW-1185">Reference proteome</keyword>
<dbReference type="Proteomes" id="UP001229421">
    <property type="component" value="Unassembled WGS sequence"/>
</dbReference>
<dbReference type="PANTHER" id="PTHR31973">
    <property type="entry name" value="POLYPROTEIN, PUTATIVE-RELATED"/>
    <property type="match status" value="1"/>
</dbReference>
<reference evidence="7" key="1">
    <citation type="journal article" date="2023" name="bioRxiv">
        <title>Improved chromosome-level genome assembly for marigold (Tagetes erecta).</title>
        <authorList>
            <person name="Jiang F."/>
            <person name="Yuan L."/>
            <person name="Wang S."/>
            <person name="Wang H."/>
            <person name="Xu D."/>
            <person name="Wang A."/>
            <person name="Fan W."/>
        </authorList>
    </citation>
    <scope>NUCLEOTIDE SEQUENCE</scope>
    <source>
        <strain evidence="7">WSJ</strain>
        <tissue evidence="7">Leaf</tissue>
    </source>
</reference>
<dbReference type="EMBL" id="JAUHHV010000001">
    <property type="protein sequence ID" value="KAK1436164.1"/>
    <property type="molecule type" value="Genomic_DNA"/>
</dbReference>
<dbReference type="Pfam" id="PF04434">
    <property type="entry name" value="SWIM"/>
    <property type="match status" value="1"/>
</dbReference>
<evidence type="ECO:0000256" key="1">
    <source>
        <dbReference type="ARBA" id="ARBA00022723"/>
    </source>
</evidence>
<proteinExistence type="predicted"/>
<evidence type="ECO:0000256" key="2">
    <source>
        <dbReference type="ARBA" id="ARBA00022771"/>
    </source>
</evidence>
<comment type="caution">
    <text evidence="7">The sequence shown here is derived from an EMBL/GenBank/DDBJ whole genome shotgun (WGS) entry which is preliminary data.</text>
</comment>
<keyword evidence="2 4" id="KW-0863">Zinc-finger</keyword>
<feature type="region of interest" description="Disordered" evidence="5">
    <location>
        <begin position="367"/>
        <end position="394"/>
    </location>
</feature>
<dbReference type="PROSITE" id="PS50966">
    <property type="entry name" value="ZF_SWIM"/>
    <property type="match status" value="1"/>
</dbReference>
<dbReference type="InterPro" id="IPR018289">
    <property type="entry name" value="MULE_transposase_dom"/>
</dbReference>
<name>A0AAD8L8F6_TARER</name>
<dbReference type="AlphaFoldDB" id="A0AAD8L8F6"/>
<gene>
    <name evidence="7" type="ORF">QVD17_01940</name>
</gene>
<evidence type="ECO:0000313" key="7">
    <source>
        <dbReference type="EMBL" id="KAK1436164.1"/>
    </source>
</evidence>
<organism evidence="7 8">
    <name type="scientific">Tagetes erecta</name>
    <name type="common">African marigold</name>
    <dbReference type="NCBI Taxonomy" id="13708"/>
    <lineage>
        <taxon>Eukaryota</taxon>
        <taxon>Viridiplantae</taxon>
        <taxon>Streptophyta</taxon>
        <taxon>Embryophyta</taxon>
        <taxon>Tracheophyta</taxon>
        <taxon>Spermatophyta</taxon>
        <taxon>Magnoliopsida</taxon>
        <taxon>eudicotyledons</taxon>
        <taxon>Gunneridae</taxon>
        <taxon>Pentapetalae</taxon>
        <taxon>asterids</taxon>
        <taxon>campanulids</taxon>
        <taxon>Asterales</taxon>
        <taxon>Asteraceae</taxon>
        <taxon>Asteroideae</taxon>
        <taxon>Heliantheae alliance</taxon>
        <taxon>Tageteae</taxon>
        <taxon>Tagetes</taxon>
    </lineage>
</organism>
<evidence type="ECO:0000256" key="5">
    <source>
        <dbReference type="SAM" id="MobiDB-lite"/>
    </source>
</evidence>
<dbReference type="PANTHER" id="PTHR31973:SF185">
    <property type="entry name" value="TRANSPOSASE, MUDR, PLANT, MULE TRANSPOSASE DOMAIN-CONTAINING PROTEIN"/>
    <property type="match status" value="1"/>
</dbReference>
<evidence type="ECO:0000313" key="8">
    <source>
        <dbReference type="Proteomes" id="UP001229421"/>
    </source>
</evidence>
<protein>
    <recommendedName>
        <fullName evidence="6">SWIM-type domain-containing protein</fullName>
    </recommendedName>
</protein>
<evidence type="ECO:0000259" key="6">
    <source>
        <dbReference type="PROSITE" id="PS50966"/>
    </source>
</evidence>
<dbReference type="GO" id="GO:0008270">
    <property type="term" value="F:zinc ion binding"/>
    <property type="evidence" value="ECO:0007669"/>
    <property type="project" value="UniProtKB-KW"/>
</dbReference>